<proteinExistence type="predicted"/>
<keyword evidence="1" id="KW-1133">Transmembrane helix</keyword>
<evidence type="ECO:0008006" key="4">
    <source>
        <dbReference type="Google" id="ProtNLM"/>
    </source>
</evidence>
<evidence type="ECO:0000256" key="1">
    <source>
        <dbReference type="SAM" id="Phobius"/>
    </source>
</evidence>
<evidence type="ECO:0000313" key="3">
    <source>
        <dbReference type="Proteomes" id="UP001596395"/>
    </source>
</evidence>
<accession>A0ABD5VC90</accession>
<comment type="caution">
    <text evidence="2">The sequence shown here is derived from an EMBL/GenBank/DDBJ whole genome shotgun (WGS) entry which is preliminary data.</text>
</comment>
<dbReference type="EMBL" id="JBHSXN010000001">
    <property type="protein sequence ID" value="MFC6951687.1"/>
    <property type="molecule type" value="Genomic_DNA"/>
</dbReference>
<gene>
    <name evidence="2" type="ORF">ACFQGB_02310</name>
</gene>
<dbReference type="RefSeq" id="WP_336348706.1">
    <property type="nucleotide sequence ID" value="NZ_JAZAQL010000001.1"/>
</dbReference>
<feature type="transmembrane region" description="Helical" evidence="1">
    <location>
        <begin position="20"/>
        <end position="38"/>
    </location>
</feature>
<name>A0ABD5VC90_9EURY</name>
<protein>
    <recommendedName>
        <fullName evidence="4">Zinc-ribbon domain-containing protein</fullName>
    </recommendedName>
</protein>
<dbReference type="Proteomes" id="UP001596395">
    <property type="component" value="Unassembled WGS sequence"/>
</dbReference>
<sequence length="72" mass="8442">MDLLDGVLWVLRGLYHGVAWLFRVLWVFDFVLAPVNYVRRPYTCTECGEHYGGPPAQCRECGNTRFAERSFW</sequence>
<keyword evidence="3" id="KW-1185">Reference proteome</keyword>
<reference evidence="2 3" key="1">
    <citation type="journal article" date="2019" name="Int. J. Syst. Evol. Microbiol.">
        <title>The Global Catalogue of Microorganisms (GCM) 10K type strain sequencing project: providing services to taxonomists for standard genome sequencing and annotation.</title>
        <authorList>
            <consortium name="The Broad Institute Genomics Platform"/>
            <consortium name="The Broad Institute Genome Sequencing Center for Infectious Disease"/>
            <person name="Wu L."/>
            <person name="Ma J."/>
        </authorList>
    </citation>
    <scope>NUCLEOTIDE SEQUENCE [LARGE SCALE GENOMIC DNA]</scope>
    <source>
        <strain evidence="2 3">GX26</strain>
    </source>
</reference>
<keyword evidence="1" id="KW-0812">Transmembrane</keyword>
<organism evidence="2 3">
    <name type="scientific">Halorubellus litoreus</name>
    <dbReference type="NCBI Taxonomy" id="755308"/>
    <lineage>
        <taxon>Archaea</taxon>
        <taxon>Methanobacteriati</taxon>
        <taxon>Methanobacteriota</taxon>
        <taxon>Stenosarchaea group</taxon>
        <taxon>Halobacteria</taxon>
        <taxon>Halobacteriales</taxon>
        <taxon>Halorubellaceae</taxon>
        <taxon>Halorubellus</taxon>
    </lineage>
</organism>
<keyword evidence="1" id="KW-0472">Membrane</keyword>
<dbReference type="AlphaFoldDB" id="A0ABD5VC90"/>
<evidence type="ECO:0000313" key="2">
    <source>
        <dbReference type="EMBL" id="MFC6951687.1"/>
    </source>
</evidence>